<dbReference type="InterPro" id="IPR011723">
    <property type="entry name" value="Znf/thioredoxin_put"/>
</dbReference>
<protein>
    <submittedName>
        <fullName evidence="4">Zinc-ribbon domain-containing protein</fullName>
    </submittedName>
</protein>
<proteinExistence type="predicted"/>
<dbReference type="Pfam" id="PF13717">
    <property type="entry name" value="Zn_ribbon_4"/>
    <property type="match status" value="1"/>
</dbReference>
<organism evidence="4 5">
    <name type="scientific">Thioclava arctica</name>
    <dbReference type="NCBI Taxonomy" id="3238301"/>
    <lineage>
        <taxon>Bacteria</taxon>
        <taxon>Pseudomonadati</taxon>
        <taxon>Pseudomonadota</taxon>
        <taxon>Alphaproteobacteria</taxon>
        <taxon>Rhodobacterales</taxon>
        <taxon>Paracoccaceae</taxon>
        <taxon>Thioclava</taxon>
    </lineage>
</organism>
<feature type="region of interest" description="Disordered" evidence="1">
    <location>
        <begin position="44"/>
        <end position="225"/>
    </location>
</feature>
<evidence type="ECO:0000313" key="5">
    <source>
        <dbReference type="Proteomes" id="UP001557465"/>
    </source>
</evidence>
<feature type="domain" description="Zinc finger/thioredoxin putative" evidence="3">
    <location>
        <begin position="1"/>
        <end position="35"/>
    </location>
</feature>
<feature type="compositionally biased region" description="Acidic residues" evidence="1">
    <location>
        <begin position="95"/>
        <end position="144"/>
    </location>
</feature>
<comment type="caution">
    <text evidence="4">The sequence shown here is derived from an EMBL/GenBank/DDBJ whole genome shotgun (WGS) entry which is preliminary data.</text>
</comment>
<evidence type="ECO:0000259" key="3">
    <source>
        <dbReference type="Pfam" id="PF13717"/>
    </source>
</evidence>
<evidence type="ECO:0000256" key="1">
    <source>
        <dbReference type="SAM" id="MobiDB-lite"/>
    </source>
</evidence>
<keyword evidence="2" id="KW-1133">Transmembrane helix</keyword>
<keyword evidence="2" id="KW-0472">Membrane</keyword>
<keyword evidence="5" id="KW-1185">Reference proteome</keyword>
<reference evidence="4 5" key="1">
    <citation type="journal article" date="2011" name="Int. J. Syst. Evol. Microbiol.">
        <title>Zhongshania antarctica gen. nov., sp. nov. and Zhongshania guokunii sp. nov., gammaproteobacteria respectively isolated from coastal attached (fast) ice and surface seawater of the Antarctic.</title>
        <authorList>
            <person name="Li H.J."/>
            <person name="Zhang X.Y."/>
            <person name="Chen C.X."/>
            <person name="Zhang Y.J."/>
            <person name="Gao Z.M."/>
            <person name="Yu Y."/>
            <person name="Chen X.L."/>
            <person name="Chen B."/>
            <person name="Zhang Y.Z."/>
        </authorList>
    </citation>
    <scope>NUCLEOTIDE SEQUENCE [LARGE SCALE GENOMIC DNA]</scope>
    <source>
        <strain evidence="4 5">15-R06ZXC-3</strain>
    </source>
</reference>
<gene>
    <name evidence="4" type="ORF">AB4874_00735</name>
</gene>
<keyword evidence="2" id="KW-0812">Transmembrane</keyword>
<name>A0ABV3TFL3_9RHOB</name>
<dbReference type="EMBL" id="JBFRYC010000001">
    <property type="protein sequence ID" value="MEX1660175.1"/>
    <property type="molecule type" value="Genomic_DNA"/>
</dbReference>
<dbReference type="Proteomes" id="UP001557465">
    <property type="component" value="Unassembled WGS sequence"/>
</dbReference>
<feature type="compositionally biased region" description="Acidic residues" evidence="1">
    <location>
        <begin position="161"/>
        <end position="171"/>
    </location>
</feature>
<feature type="compositionally biased region" description="Acidic residues" evidence="1">
    <location>
        <begin position="55"/>
        <end position="66"/>
    </location>
</feature>
<feature type="compositionally biased region" description="Low complexity" evidence="1">
    <location>
        <begin position="146"/>
        <end position="160"/>
    </location>
</feature>
<dbReference type="NCBIfam" id="TIGR02098">
    <property type="entry name" value="MJ0042_CXXC"/>
    <property type="match status" value="1"/>
</dbReference>
<feature type="compositionally biased region" description="Low complexity" evidence="1">
    <location>
        <begin position="70"/>
        <end position="82"/>
    </location>
</feature>
<evidence type="ECO:0000313" key="4">
    <source>
        <dbReference type="EMBL" id="MEX1660175.1"/>
    </source>
</evidence>
<evidence type="ECO:0000256" key="2">
    <source>
        <dbReference type="SAM" id="Phobius"/>
    </source>
</evidence>
<feature type="transmembrane region" description="Helical" evidence="2">
    <location>
        <begin position="354"/>
        <end position="372"/>
    </location>
</feature>
<sequence>MRLVCPNCGAQYEVDDAVIPPNGRDVQCSNCAHGWFQPSKAMLDADADPVSPDPVPEDWDAEEWESAVDAPKASPIASPASPQGTLDAAPKPEPEPEPEQDLASEPDMAQEEVAQDTPELEDALEDGEDPIDWDFDADEAEDTEGAQAPAPESSAPALTDLDADLDQDDVASSDSPDPEPAAKDDDLTDAAIAALVAASAESAAMRAAPKAGSTPRKPLDDSLLSVLREEAAREAAQRRAEGVSEMQVQDEMALDGAQEVDETPIAPAARLAAQRRAVPDFSDLNDVDVEDEDRVADLYGSEPDDPQYTRGRGRLPDIDEINDTLTATSDRAGESIAESSPEMAARRRSGFSRGFTLVIAIAAVLALAYIFAPQISARVPATEAPLARYVATVDEGRVWLNAQMSAITDKLQGDRAGAQ</sequence>
<accession>A0ABV3TFL3</accession>
<feature type="compositionally biased region" description="Low complexity" evidence="1">
    <location>
        <begin position="189"/>
        <end position="211"/>
    </location>
</feature>